<sequence>MTSTVKLRARTLCRRVFTGTLLLFLAMACVLVGTQLVGVVLMQPGLVSWGSDVLLTPCITAAVVFGVVAFVSAYVMPAEAAGGD</sequence>
<dbReference type="AlphaFoldDB" id="A0A660C5V4"/>
<keyword evidence="3" id="KW-1185">Reference proteome</keyword>
<gene>
    <name evidence="2" type="ORF">JD82_00683</name>
</gene>
<evidence type="ECO:0000313" key="3">
    <source>
        <dbReference type="Proteomes" id="UP000317303"/>
    </source>
</evidence>
<feature type="transmembrane region" description="Helical" evidence="1">
    <location>
        <begin position="21"/>
        <end position="42"/>
    </location>
</feature>
<comment type="caution">
    <text evidence="2">The sequence shown here is derived from an EMBL/GenBank/DDBJ whole genome shotgun (WGS) entry which is preliminary data.</text>
</comment>
<evidence type="ECO:0000256" key="1">
    <source>
        <dbReference type="SAM" id="Phobius"/>
    </source>
</evidence>
<dbReference type="Proteomes" id="UP000317303">
    <property type="component" value="Unassembled WGS sequence"/>
</dbReference>
<proteinExistence type="predicted"/>
<dbReference type="EMBL" id="VLJV01000001">
    <property type="protein sequence ID" value="TWH18862.1"/>
    <property type="molecule type" value="Genomic_DNA"/>
</dbReference>
<evidence type="ECO:0000313" key="2">
    <source>
        <dbReference type="EMBL" id="TWH18862.1"/>
    </source>
</evidence>
<keyword evidence="1" id="KW-0472">Membrane</keyword>
<organism evidence="2 3">
    <name type="scientific">Prauserella rugosa</name>
    <dbReference type="NCBI Taxonomy" id="43354"/>
    <lineage>
        <taxon>Bacteria</taxon>
        <taxon>Bacillati</taxon>
        <taxon>Actinomycetota</taxon>
        <taxon>Actinomycetes</taxon>
        <taxon>Pseudonocardiales</taxon>
        <taxon>Pseudonocardiaceae</taxon>
        <taxon>Prauserella</taxon>
    </lineage>
</organism>
<keyword evidence="1" id="KW-1133">Transmembrane helix</keyword>
<dbReference type="RefSeq" id="WP_030531865.1">
    <property type="nucleotide sequence ID" value="NZ_JOIJ01000006.1"/>
</dbReference>
<accession>A0A660C5V4</accession>
<keyword evidence="1" id="KW-0812">Transmembrane</keyword>
<feature type="transmembrane region" description="Helical" evidence="1">
    <location>
        <begin position="54"/>
        <end position="76"/>
    </location>
</feature>
<reference evidence="2 3" key="1">
    <citation type="submission" date="2019-07" db="EMBL/GenBank/DDBJ databases">
        <title>R&amp;d 2014.</title>
        <authorList>
            <person name="Klenk H.-P."/>
        </authorList>
    </citation>
    <scope>NUCLEOTIDE SEQUENCE [LARGE SCALE GENOMIC DNA]</scope>
    <source>
        <strain evidence="2 3">DSM 43194</strain>
    </source>
</reference>
<protein>
    <submittedName>
        <fullName evidence="2">Uncharacterized protein</fullName>
    </submittedName>
</protein>
<name>A0A660C5V4_9PSEU</name>
<dbReference type="PROSITE" id="PS51257">
    <property type="entry name" value="PROKAR_LIPOPROTEIN"/>
    <property type="match status" value="1"/>
</dbReference>